<evidence type="ECO:0000256" key="1">
    <source>
        <dbReference type="SAM" id="SignalP"/>
    </source>
</evidence>
<dbReference type="InterPro" id="IPR012661">
    <property type="entry name" value="CHP02448"/>
</dbReference>
<dbReference type="NCBIfam" id="TIGR02448">
    <property type="entry name" value="conserverd hypothetical protein"/>
    <property type="match status" value="1"/>
</dbReference>
<dbReference type="RefSeq" id="WP_244157192.1">
    <property type="nucleotide sequence ID" value="NZ_FORC01000003.1"/>
</dbReference>
<keyword evidence="3" id="KW-1185">Reference proteome</keyword>
<accession>A0A1I3M686</accession>
<keyword evidence="1" id="KW-0732">Signal</keyword>
<evidence type="ECO:0000313" key="2">
    <source>
        <dbReference type="EMBL" id="SFI92483.1"/>
    </source>
</evidence>
<dbReference type="EMBL" id="FORC01000003">
    <property type="protein sequence ID" value="SFI92483.1"/>
    <property type="molecule type" value="Genomic_DNA"/>
</dbReference>
<evidence type="ECO:0008006" key="4">
    <source>
        <dbReference type="Google" id="ProtNLM"/>
    </source>
</evidence>
<name>A0A1I3M686_9GAMM</name>
<feature type="signal peptide" evidence="1">
    <location>
        <begin position="1"/>
        <end position="24"/>
    </location>
</feature>
<reference evidence="3" key="1">
    <citation type="submission" date="2016-10" db="EMBL/GenBank/DDBJ databases">
        <authorList>
            <person name="Varghese N."/>
            <person name="Submissions S."/>
        </authorList>
    </citation>
    <scope>NUCLEOTIDE SEQUENCE [LARGE SCALE GENOMIC DNA]</scope>
    <source>
        <strain evidence="3">LMG 22563</strain>
    </source>
</reference>
<evidence type="ECO:0000313" key="3">
    <source>
        <dbReference type="Proteomes" id="UP000183018"/>
    </source>
</evidence>
<organism evidence="2 3">
    <name type="scientific">Phytopseudomonas argentinensis</name>
    <dbReference type="NCBI Taxonomy" id="289370"/>
    <lineage>
        <taxon>Bacteria</taxon>
        <taxon>Pseudomonadati</taxon>
        <taxon>Pseudomonadota</taxon>
        <taxon>Gammaproteobacteria</taxon>
        <taxon>Pseudomonadales</taxon>
        <taxon>Pseudomonadaceae</taxon>
        <taxon>Phytopseudomonas</taxon>
    </lineage>
</organism>
<dbReference type="AlphaFoldDB" id="A0A1I3M686"/>
<dbReference type="Pfam" id="PF09498">
    <property type="entry name" value="DUF2388"/>
    <property type="match status" value="1"/>
</dbReference>
<feature type="chain" id="PRO_5010300489" description="DUF2388 domain-containing protein" evidence="1">
    <location>
        <begin position="25"/>
        <end position="135"/>
    </location>
</feature>
<gene>
    <name evidence="2" type="ORF">SAMN05216602_3262</name>
</gene>
<protein>
    <recommendedName>
        <fullName evidence="4">DUF2388 domain-containing protein</fullName>
    </recommendedName>
</protein>
<dbReference type="Proteomes" id="UP000183018">
    <property type="component" value="Unassembled WGS sequence"/>
</dbReference>
<proteinExistence type="predicted"/>
<sequence>MNQRPFLTASLLLIALLPTLPAHAWVRVTPELDEDPLLGSTYYGVLSTLVPFLTTTKPGEGTELAGELSKESSSLDQKLKLARDDAAAFVGSAGQIRGAMLEAALVALQQRSELASYSDMQLAEALLAYQPRSTP</sequence>
<dbReference type="STRING" id="289370.SAMN05216602_3262"/>